<accession>A0A3B6EGV6</accession>
<dbReference type="Gramene" id="TraesLDM3A03G01414850.1">
    <property type="protein sequence ID" value="TraesLDM3A03G01414850.1"/>
    <property type="gene ID" value="TraesLDM3A03G01414850"/>
</dbReference>
<dbReference type="EnsemblPlants" id="TraesCS3A02G221300.1">
    <property type="protein sequence ID" value="TraesCS3A02G221300.1"/>
    <property type="gene ID" value="TraesCS3A02G221300"/>
</dbReference>
<dbReference type="Gramene" id="TraesCS3A03G0575900.1">
    <property type="protein sequence ID" value="TraesCS3A03G0575900.1.CDS"/>
    <property type="gene ID" value="TraesCS3A03G0575900"/>
</dbReference>
<dbReference type="Gramene" id="TraesLAC3A03G01358170.1">
    <property type="protein sequence ID" value="TraesLAC3A03G01358170.1"/>
    <property type="gene ID" value="TraesLAC3A03G01358170"/>
</dbReference>
<sequence length="84" mass="9216">MAPALTTLQVAAPHHLRLPRRRASQSGGSYLALEVARNSSRRWPSSPSANAVLPKTIKTGKNTFVDLPSNHTGKTTWTFNLLQH</sequence>
<dbReference type="Gramene" id="TraesPARA_EIv1.0_0826270.1">
    <property type="protein sequence ID" value="TraesPARA_EIv1.0_0826270.1.CDS"/>
    <property type="gene ID" value="TraesPARA_EIv1.0_0826270"/>
</dbReference>
<dbReference type="Gramene" id="TraesSYM3A03G01436140.1">
    <property type="protein sequence ID" value="TraesSYM3A03G01436140.1"/>
    <property type="gene ID" value="TraesSYM3A03G01436140"/>
</dbReference>
<protein>
    <submittedName>
        <fullName evidence="1">Uncharacterized protein</fullName>
    </submittedName>
</protein>
<dbReference type="Gramene" id="TraesCLE_scaffold_012801_01G000100.1">
    <property type="protein sequence ID" value="TraesCLE_scaffold_012801_01G000100.1"/>
    <property type="gene ID" value="TraesCLE_scaffold_012801_01G000100"/>
</dbReference>
<reference evidence="1" key="2">
    <citation type="submission" date="2018-10" db="UniProtKB">
        <authorList>
            <consortium name="EnsemblPlants"/>
        </authorList>
    </citation>
    <scope>IDENTIFICATION</scope>
</reference>
<dbReference type="Gramene" id="TraesROB_scaffold_062789_01G000100.1">
    <property type="protein sequence ID" value="TraesROB_scaffold_062789_01G000100.1"/>
    <property type="gene ID" value="TraesROB_scaffold_062789_01G000100"/>
</dbReference>
<reference evidence="1" key="1">
    <citation type="submission" date="2018-08" db="EMBL/GenBank/DDBJ databases">
        <authorList>
            <person name="Rossello M."/>
        </authorList>
    </citation>
    <scope>NUCLEOTIDE SEQUENCE [LARGE SCALE GENOMIC DNA]</scope>
    <source>
        <strain evidence="1">cv. Chinese Spring</strain>
    </source>
</reference>
<keyword evidence="2" id="KW-1185">Reference proteome</keyword>
<proteinExistence type="predicted"/>
<dbReference type="Gramene" id="TraesJUL3A03G01426360.1">
    <property type="protein sequence ID" value="TraesJUL3A03G01426360.1"/>
    <property type="gene ID" value="TraesJUL3A03G01426360"/>
</dbReference>
<dbReference type="AlphaFoldDB" id="A0A3B6EGV6"/>
<dbReference type="Gramene" id="TraesSTA3A03G01405600.1">
    <property type="protein sequence ID" value="TraesSTA3A03G01405600.1"/>
    <property type="gene ID" value="TraesSTA3A03G01405600"/>
</dbReference>
<evidence type="ECO:0000313" key="2">
    <source>
        <dbReference type="Proteomes" id="UP000019116"/>
    </source>
</evidence>
<dbReference type="Gramene" id="TraesJAG3A03G01423250.1">
    <property type="protein sequence ID" value="TraesJAG3A03G01423250.1"/>
    <property type="gene ID" value="TraesJAG3A03G01423250"/>
</dbReference>
<dbReference type="Gramene" id="TraesCAD_scaffold_050435_01G000100.1">
    <property type="protein sequence ID" value="TraesCAD_scaffold_050435_01G000100.1"/>
    <property type="gene ID" value="TraesCAD_scaffold_050435_01G000100"/>
</dbReference>
<evidence type="ECO:0000313" key="1">
    <source>
        <dbReference type="EnsemblPlants" id="TraesCS3A02G221300.1"/>
    </source>
</evidence>
<dbReference type="Gramene" id="TraesCS3A02G221300.1">
    <property type="protein sequence ID" value="TraesCS3A02G221300.1"/>
    <property type="gene ID" value="TraesCS3A02G221300"/>
</dbReference>
<dbReference type="Gramene" id="TraesMAC3A03G01411870.1">
    <property type="protein sequence ID" value="TraesMAC3A03G01411870.1"/>
    <property type="gene ID" value="TraesMAC3A03G01411870"/>
</dbReference>
<organism evidence="1">
    <name type="scientific">Triticum aestivum</name>
    <name type="common">Wheat</name>
    <dbReference type="NCBI Taxonomy" id="4565"/>
    <lineage>
        <taxon>Eukaryota</taxon>
        <taxon>Viridiplantae</taxon>
        <taxon>Streptophyta</taxon>
        <taxon>Embryophyta</taxon>
        <taxon>Tracheophyta</taxon>
        <taxon>Spermatophyta</taxon>
        <taxon>Magnoliopsida</taxon>
        <taxon>Liliopsida</taxon>
        <taxon>Poales</taxon>
        <taxon>Poaceae</taxon>
        <taxon>BOP clade</taxon>
        <taxon>Pooideae</taxon>
        <taxon>Triticodae</taxon>
        <taxon>Triticeae</taxon>
        <taxon>Triticinae</taxon>
        <taxon>Triticum</taxon>
    </lineage>
</organism>
<dbReference type="Gramene" id="TraesARI3A03G01434910.1">
    <property type="protein sequence ID" value="TraesARI3A03G01434910.1"/>
    <property type="gene ID" value="TraesARI3A03G01434910"/>
</dbReference>
<name>A0A3B6EGV6_WHEAT</name>
<dbReference type="Gramene" id="TraesWEE_scaffold_035950_01G000200.1">
    <property type="protein sequence ID" value="TraesWEE_scaffold_035950_01G000200.1"/>
    <property type="gene ID" value="TraesWEE_scaffold_035950_01G000200"/>
</dbReference>
<dbReference type="Proteomes" id="UP000019116">
    <property type="component" value="Chromosome 3A"/>
</dbReference>
<dbReference type="Gramene" id="TraesNOR3A03G01434820.1">
    <property type="protein sequence ID" value="TraesNOR3A03G01434820.1"/>
    <property type="gene ID" value="TraesNOR3A03G01434820"/>
</dbReference>
<dbReference type="Gramene" id="TraesRN3A0100589200.1">
    <property type="protein sequence ID" value="TraesRN3A0100589200.1"/>
    <property type="gene ID" value="TraesRN3A0100589200"/>
</dbReference>